<keyword evidence="4 6" id="KW-1133">Transmembrane helix</keyword>
<feature type="transmembrane region" description="Helical" evidence="6">
    <location>
        <begin position="115"/>
        <end position="136"/>
    </location>
</feature>
<keyword evidence="2" id="KW-1003">Cell membrane</keyword>
<dbReference type="InterPro" id="IPR022791">
    <property type="entry name" value="L-PG_synthase/AglD"/>
</dbReference>
<evidence type="ECO:0000256" key="2">
    <source>
        <dbReference type="ARBA" id="ARBA00022475"/>
    </source>
</evidence>
<evidence type="ECO:0000256" key="3">
    <source>
        <dbReference type="ARBA" id="ARBA00022692"/>
    </source>
</evidence>
<evidence type="ECO:0000313" key="7">
    <source>
        <dbReference type="EMBL" id="HDD52704.1"/>
    </source>
</evidence>
<feature type="transmembrane region" description="Helical" evidence="6">
    <location>
        <begin position="32"/>
        <end position="54"/>
    </location>
</feature>
<evidence type="ECO:0000256" key="6">
    <source>
        <dbReference type="SAM" id="Phobius"/>
    </source>
</evidence>
<name>A0A7C0U5R4_9BACT</name>
<feature type="transmembrane region" description="Helical" evidence="6">
    <location>
        <begin position="197"/>
        <end position="218"/>
    </location>
</feature>
<feature type="transmembrane region" description="Helical" evidence="6">
    <location>
        <begin position="276"/>
        <end position="302"/>
    </location>
</feature>
<protein>
    <submittedName>
        <fullName evidence="7">Flippase-like domain-containing protein</fullName>
    </submittedName>
</protein>
<evidence type="ECO:0000256" key="1">
    <source>
        <dbReference type="ARBA" id="ARBA00004651"/>
    </source>
</evidence>
<feature type="transmembrane region" description="Helical" evidence="6">
    <location>
        <begin position="61"/>
        <end position="82"/>
    </location>
</feature>
<comment type="caution">
    <text evidence="7">The sequence shown here is derived from an EMBL/GenBank/DDBJ whole genome shotgun (WGS) entry which is preliminary data.</text>
</comment>
<dbReference type="AlphaFoldDB" id="A0A7C0U5R4"/>
<proteinExistence type="predicted"/>
<keyword evidence="3 6" id="KW-0812">Transmembrane</keyword>
<dbReference type="GO" id="GO:0005886">
    <property type="term" value="C:plasma membrane"/>
    <property type="evidence" value="ECO:0007669"/>
    <property type="project" value="UniProtKB-SubCell"/>
</dbReference>
<evidence type="ECO:0000256" key="4">
    <source>
        <dbReference type="ARBA" id="ARBA00022989"/>
    </source>
</evidence>
<feature type="transmembrane region" description="Helical" evidence="6">
    <location>
        <begin position="143"/>
        <end position="163"/>
    </location>
</feature>
<dbReference type="PANTHER" id="PTHR39087:SF2">
    <property type="entry name" value="UPF0104 MEMBRANE PROTEIN MJ1595"/>
    <property type="match status" value="1"/>
</dbReference>
<keyword evidence="5 6" id="KW-0472">Membrane</keyword>
<gene>
    <name evidence="7" type="ORF">ENF32_01380</name>
</gene>
<sequence length="309" mass="34334">MKGKSLTLVALITLVLLGIILSQMDYMVIVLFLKMASIPLILLSFVTYTATYLLRAVRWRILLGLPLSIPSLFYIVCLHTLANNLFPFRTGELTFPYFLDRFHRVHLSSSLSSLFLARVSDMLALGSLFLVGLAAVGFPGEKTLALAIPAFMAVLFFSPWILARLFPLLTPIPKRSSSKMETFSQELQEQWKGKRAIMANLLSLAIWATKFLAFFLLAQEMTKPLGYPLNYWKVVVGTSASELTTVLPIHSIGGVGTYEAGWTGAFILMGMGKGEAVATAFLFHMILLLFSVILGLPSYIMIPWLGKRE</sequence>
<accession>A0A7C0U5R4</accession>
<evidence type="ECO:0000256" key="5">
    <source>
        <dbReference type="ARBA" id="ARBA00023136"/>
    </source>
</evidence>
<dbReference type="EMBL" id="DQWS01000052">
    <property type="protein sequence ID" value="HDD52704.1"/>
    <property type="molecule type" value="Genomic_DNA"/>
</dbReference>
<dbReference type="Pfam" id="PF03706">
    <property type="entry name" value="LPG_synthase_TM"/>
    <property type="match status" value="1"/>
</dbReference>
<reference evidence="7" key="1">
    <citation type="journal article" date="2020" name="mSystems">
        <title>Genome- and Community-Level Interaction Insights into Carbon Utilization and Element Cycling Functions of Hydrothermarchaeota in Hydrothermal Sediment.</title>
        <authorList>
            <person name="Zhou Z."/>
            <person name="Liu Y."/>
            <person name="Xu W."/>
            <person name="Pan J."/>
            <person name="Luo Z.H."/>
            <person name="Li M."/>
        </authorList>
    </citation>
    <scope>NUCLEOTIDE SEQUENCE [LARGE SCALE GENOMIC DNA]</scope>
    <source>
        <strain evidence="7">HyVt-115</strain>
    </source>
</reference>
<dbReference type="PANTHER" id="PTHR39087">
    <property type="entry name" value="UPF0104 MEMBRANE PROTEIN MJ1595"/>
    <property type="match status" value="1"/>
</dbReference>
<dbReference type="Proteomes" id="UP000885690">
    <property type="component" value="Unassembled WGS sequence"/>
</dbReference>
<organism evidence="7">
    <name type="scientific">Thermosulfidibacter takaii</name>
    <dbReference type="NCBI Taxonomy" id="412593"/>
    <lineage>
        <taxon>Bacteria</taxon>
        <taxon>Pseudomonadati</taxon>
        <taxon>Thermosulfidibacterota</taxon>
        <taxon>Thermosulfidibacteria</taxon>
        <taxon>Thermosulfidibacterales</taxon>
        <taxon>Thermosulfidibacteraceae</taxon>
    </lineage>
</organism>
<comment type="subcellular location">
    <subcellularLocation>
        <location evidence="1">Cell membrane</location>
        <topology evidence="1">Multi-pass membrane protein</topology>
    </subcellularLocation>
</comment>